<name>I3SH30_LOTJA</name>
<dbReference type="RefSeq" id="XP_057431684.1">
    <property type="nucleotide sequence ID" value="XM_057575701.1"/>
</dbReference>
<dbReference type="PANTHER" id="PTHR33972">
    <property type="entry name" value="EXPRESSED PROTEIN"/>
    <property type="match status" value="1"/>
</dbReference>
<dbReference type="PANTHER" id="PTHR33972:SF25">
    <property type="entry name" value="GENOME ASSEMBLY, CHROMOSOME: A06"/>
    <property type="match status" value="1"/>
</dbReference>
<protein>
    <submittedName>
        <fullName evidence="1">Uncharacterized protein</fullName>
    </submittedName>
</protein>
<dbReference type="EMBL" id="BT139777">
    <property type="protein sequence ID" value="AFK39572.1"/>
    <property type="molecule type" value="mRNA"/>
</dbReference>
<sequence>MASAFFSKVKPLYRNPFPSSNSMAVCHRHRSSRATKATLTEIDAEHEVTLKMFDDLIQRILVKKATPDWLPFLPGYSFWVPPRPSPSSVVHLAHRFNSSDQPQDALNLESHHGWPDPKYFLQGNAPAHSGESGVELNLPEEGTVKVKVITFSDNVANSEDEEG</sequence>
<proteinExistence type="evidence at transcript level"/>
<dbReference type="KEGG" id="lja:130724475"/>
<dbReference type="AlphaFoldDB" id="I3SH30"/>
<reference evidence="1" key="1">
    <citation type="submission" date="2012-05" db="EMBL/GenBank/DDBJ databases">
        <authorList>
            <person name="Krishnakumar V."/>
            <person name="Cheung F."/>
            <person name="Xiao Y."/>
            <person name="Chan A."/>
            <person name="Moskal W.A."/>
            <person name="Town C.D."/>
        </authorList>
    </citation>
    <scope>NUCLEOTIDE SEQUENCE</scope>
</reference>
<evidence type="ECO:0000313" key="1">
    <source>
        <dbReference type="EMBL" id="AFK39572.1"/>
    </source>
</evidence>
<accession>I3SH30</accession>
<dbReference type="GeneID" id="130724475"/>
<dbReference type="OrthoDB" id="1095098at2759"/>
<organism evidence="1">
    <name type="scientific">Lotus japonicus</name>
    <name type="common">Lotus corniculatus var. japonicus</name>
    <dbReference type="NCBI Taxonomy" id="34305"/>
    <lineage>
        <taxon>Eukaryota</taxon>
        <taxon>Viridiplantae</taxon>
        <taxon>Streptophyta</taxon>
        <taxon>Embryophyta</taxon>
        <taxon>Tracheophyta</taxon>
        <taxon>Spermatophyta</taxon>
        <taxon>Magnoliopsida</taxon>
        <taxon>eudicotyledons</taxon>
        <taxon>Gunneridae</taxon>
        <taxon>Pentapetalae</taxon>
        <taxon>rosids</taxon>
        <taxon>fabids</taxon>
        <taxon>Fabales</taxon>
        <taxon>Fabaceae</taxon>
        <taxon>Papilionoideae</taxon>
        <taxon>50 kb inversion clade</taxon>
        <taxon>NPAAA clade</taxon>
        <taxon>Hologalegina</taxon>
        <taxon>robinioid clade</taxon>
        <taxon>Loteae</taxon>
        <taxon>Lotus</taxon>
    </lineage>
</organism>